<organism evidence="2 3">
    <name type="scientific">Anaeramoeba flamelloides</name>
    <dbReference type="NCBI Taxonomy" id="1746091"/>
    <lineage>
        <taxon>Eukaryota</taxon>
        <taxon>Metamonada</taxon>
        <taxon>Anaeramoebidae</taxon>
        <taxon>Anaeramoeba</taxon>
    </lineage>
</organism>
<gene>
    <name evidence="2" type="ORF">M0812_29033</name>
</gene>
<feature type="transmembrane region" description="Helical" evidence="1">
    <location>
        <begin position="59"/>
        <end position="77"/>
    </location>
</feature>
<comment type="caution">
    <text evidence="2">The sequence shown here is derived from an EMBL/GenBank/DDBJ whole genome shotgun (WGS) entry which is preliminary data.</text>
</comment>
<reference evidence="2" key="1">
    <citation type="submission" date="2022-08" db="EMBL/GenBank/DDBJ databases">
        <title>Novel sulphate-reducing endosymbionts in the free-living metamonad Anaeramoeba.</title>
        <authorList>
            <person name="Jerlstrom-Hultqvist J."/>
            <person name="Cepicka I."/>
            <person name="Gallot-Lavallee L."/>
            <person name="Salas-Leiva D."/>
            <person name="Curtis B.A."/>
            <person name="Zahonova K."/>
            <person name="Pipaliya S."/>
            <person name="Dacks J."/>
            <person name="Roger A.J."/>
        </authorList>
    </citation>
    <scope>NUCLEOTIDE SEQUENCE</scope>
    <source>
        <strain evidence="2">Busselton2</strain>
    </source>
</reference>
<feature type="transmembrane region" description="Helical" evidence="1">
    <location>
        <begin position="568"/>
        <end position="594"/>
    </location>
</feature>
<keyword evidence="1" id="KW-0472">Membrane</keyword>
<name>A0AAV7Y822_9EUKA</name>
<feature type="transmembrane region" description="Helical" evidence="1">
    <location>
        <begin position="34"/>
        <end position="53"/>
    </location>
</feature>
<keyword evidence="1" id="KW-0812">Transmembrane</keyword>
<keyword evidence="1" id="KW-1133">Transmembrane helix</keyword>
<protein>
    <submittedName>
        <fullName evidence="2">Uncharacterized protein</fullName>
    </submittedName>
</protein>
<evidence type="ECO:0000313" key="2">
    <source>
        <dbReference type="EMBL" id="KAJ3424315.1"/>
    </source>
</evidence>
<accession>A0AAV7Y822</accession>
<dbReference type="Proteomes" id="UP001146793">
    <property type="component" value="Unassembled WGS sequence"/>
</dbReference>
<dbReference type="AlphaFoldDB" id="A0AAV7Y822"/>
<feature type="transmembrane region" description="Helical" evidence="1">
    <location>
        <begin position="502"/>
        <end position="523"/>
    </location>
</feature>
<feature type="transmembrane region" description="Helical" evidence="1">
    <location>
        <begin position="529"/>
        <end position="547"/>
    </location>
</feature>
<evidence type="ECO:0000313" key="3">
    <source>
        <dbReference type="Proteomes" id="UP001146793"/>
    </source>
</evidence>
<proteinExistence type="predicted"/>
<sequence>MGKILNFQRLKNRSLKSELYLLPWYKGYRLPNKITYKSIEWAISVILVLFTNLKLDTNMFYTLLASKLFFLCLSVFLKAKKQKKQSSSFHFEQIEVRNQNLALLSLDVFNGDTSKILATNYQDVHFALVCSDLWANDTDDPLAIALLRNILSKSNSRVYVHNYSPLDQQQRVASFLDGLNLLALTDEKKGYDLLKKELALDKTNKKEILVFMLRGIRETDLEIIQFLSKEGKKKGKQIKIIFQTTLNENPIPEKGIKSQKAKGGWNLSSNKRTFINLRCDRVTSDRMQPNTEGSNYSINQDIAIRKLIAKLSNVEGIYPEYPSGNGLRRYQLKYLDAALSANCRNTNEIVDFFDSLSCVNVSQETEEVKRWWRKEFLEFVNDRLKLVKGRITNNYSGSFPKTDMPCAVMFDTNDETVCYSATKKLMGLPKDILKLCFSLKPGKHQTAPEKYSCCSLADLMTVMKYFTTKWDQDTSCEIHTQVRSYSETGNFHLLKGNRENNFFTRLLILIFAIFKMIICQSFQPDNLISALESVPVMIIMIVGYYLFNIPNIATNKSRIFHELLQVKNVTHILIMLFYLFLVQVLIDFIASLLVRLKHFYEFLLNVYPDSKRKSILLNQNKEYGHTELWWKREYKILR</sequence>
<dbReference type="EMBL" id="JANTQA010000072">
    <property type="protein sequence ID" value="KAJ3424315.1"/>
    <property type="molecule type" value="Genomic_DNA"/>
</dbReference>
<evidence type="ECO:0000256" key="1">
    <source>
        <dbReference type="SAM" id="Phobius"/>
    </source>
</evidence>